<evidence type="ECO:0000313" key="4">
    <source>
        <dbReference type="Proteomes" id="UP000254919"/>
    </source>
</evidence>
<proteinExistence type="predicted"/>
<dbReference type="Gene3D" id="3.40.50.300">
    <property type="entry name" value="P-loop containing nucleotide triphosphate hydrolases"/>
    <property type="match status" value="1"/>
</dbReference>
<accession>A0A379PP33</accession>
<organism evidence="3 4">
    <name type="scientific">Roseomonas mucosa</name>
    <dbReference type="NCBI Taxonomy" id="207340"/>
    <lineage>
        <taxon>Bacteria</taxon>
        <taxon>Pseudomonadati</taxon>
        <taxon>Pseudomonadota</taxon>
        <taxon>Alphaproteobacteria</taxon>
        <taxon>Acetobacterales</taxon>
        <taxon>Roseomonadaceae</taxon>
        <taxon>Roseomonas</taxon>
    </lineage>
</organism>
<evidence type="ECO:0000259" key="1">
    <source>
        <dbReference type="Pfam" id="PF13538"/>
    </source>
</evidence>
<dbReference type="GO" id="GO:0008854">
    <property type="term" value="F:exodeoxyribonuclease V activity"/>
    <property type="evidence" value="ECO:0007669"/>
    <property type="project" value="UniProtKB-EC"/>
</dbReference>
<dbReference type="Gene3D" id="2.30.30.940">
    <property type="match status" value="1"/>
</dbReference>
<feature type="domain" description="UvrD-like helicase C-terminal" evidence="1">
    <location>
        <begin position="102"/>
        <end position="149"/>
    </location>
</feature>
<feature type="domain" description="ATP-dependent RecD2 DNA helicase SH3" evidence="2">
    <location>
        <begin position="23"/>
        <end position="85"/>
    </location>
</feature>
<dbReference type="InterPro" id="IPR027785">
    <property type="entry name" value="UvrD-like_helicase_C"/>
</dbReference>
<dbReference type="EC" id="3.1.11.5" evidence="3"/>
<dbReference type="InterPro" id="IPR041451">
    <property type="entry name" value="RecD2_SH13"/>
</dbReference>
<dbReference type="AlphaFoldDB" id="A0A379PP33"/>
<dbReference type="Pfam" id="PF18335">
    <property type="entry name" value="SH3_13"/>
    <property type="match status" value="1"/>
</dbReference>
<protein>
    <submittedName>
        <fullName evidence="3">Exodeoxyribonuclease V alpha chain</fullName>
        <ecNumber evidence="3">3.1.11.5</ecNumber>
    </submittedName>
</protein>
<keyword evidence="3" id="KW-0378">Hydrolase</keyword>
<reference evidence="3 4" key="1">
    <citation type="submission" date="2018-06" db="EMBL/GenBank/DDBJ databases">
        <authorList>
            <consortium name="Pathogen Informatics"/>
            <person name="Doyle S."/>
        </authorList>
    </citation>
    <scope>NUCLEOTIDE SEQUENCE [LARGE SCALE GENOMIC DNA]</scope>
    <source>
        <strain evidence="3 4">NCTC13291</strain>
    </source>
</reference>
<gene>
    <name evidence="3" type="primary">recD_1</name>
    <name evidence="3" type="ORF">NCTC13291_04463</name>
</gene>
<dbReference type="Proteomes" id="UP000254919">
    <property type="component" value="Unassembled WGS sequence"/>
</dbReference>
<evidence type="ECO:0000313" key="3">
    <source>
        <dbReference type="EMBL" id="SUE95575.1"/>
    </source>
</evidence>
<sequence>MIRVRDVQVLCPMNRGGLRARALNAALQGALNPPGELQVERFGWTFGPGDKVMQVANSYDREVFNGDLGVITGVDLEEGELTVVFDGREVAYGFGELDELVLAYATTIHKAQGSEYPAVVIPLSTQHYAMLARNLLYIGVMRGRKLVVLPGQRRALAIAMRNQATRRRCSKLRERLVPGGAPPADSRAVRS</sequence>
<dbReference type="SUPFAM" id="SSF52540">
    <property type="entry name" value="P-loop containing nucleoside triphosphate hydrolases"/>
    <property type="match status" value="1"/>
</dbReference>
<name>A0A379PP33_9PROT</name>
<dbReference type="CDD" id="cd18809">
    <property type="entry name" value="SF1_C_RecD"/>
    <property type="match status" value="1"/>
</dbReference>
<dbReference type="EMBL" id="UGVN01000003">
    <property type="protein sequence ID" value="SUE95575.1"/>
    <property type="molecule type" value="Genomic_DNA"/>
</dbReference>
<evidence type="ECO:0000259" key="2">
    <source>
        <dbReference type="Pfam" id="PF18335"/>
    </source>
</evidence>
<dbReference type="Pfam" id="PF13538">
    <property type="entry name" value="UvrD_C_2"/>
    <property type="match status" value="1"/>
</dbReference>
<dbReference type="InterPro" id="IPR027417">
    <property type="entry name" value="P-loop_NTPase"/>
</dbReference>